<dbReference type="Pfam" id="PF01522">
    <property type="entry name" value="Polysacc_deac_1"/>
    <property type="match status" value="2"/>
</dbReference>
<dbReference type="SUPFAM" id="SSF88713">
    <property type="entry name" value="Glycoside hydrolase/deacetylase"/>
    <property type="match status" value="1"/>
</dbReference>
<dbReference type="Proteomes" id="UP000199029">
    <property type="component" value="Unassembled WGS sequence"/>
</dbReference>
<dbReference type="PANTHER" id="PTHR34216">
    <property type="match status" value="1"/>
</dbReference>
<evidence type="ECO:0000313" key="4">
    <source>
        <dbReference type="Proteomes" id="UP000199029"/>
    </source>
</evidence>
<dbReference type="GO" id="GO:0005975">
    <property type="term" value="P:carbohydrate metabolic process"/>
    <property type="evidence" value="ECO:0007669"/>
    <property type="project" value="InterPro"/>
</dbReference>
<sequence length="338" mass="38834">MLKNLLNQIPNYFEPKALVVLYHRVAEVELDPWNLAVSPARFEQHLQVLKDFAPVISVPELLAKLHTKTLPRRSVVITFDDGYIDNFTYAMPLLEQFQLPATFFVVANTLTRSQDFWWDELARIFLVQPILPALFSLTIGNGQRLEFDLANDCVLSEDLWVLHQQWKGQYAPPPTRRAHLYHLLWQTLIPLPSAEQRAAISHIRDWTKATPPIQPNTMSVAQLQLLRDNPLFTVGAHTLTHPALAYHSSSVQKHELRMGKQLLSQELSSNIELVAYPYGSCNDETINLARAEEFTAAFTTQAQTITSNANPYRLGRFQVDNWDGPTLKKYIRHWFTYC</sequence>
<evidence type="ECO:0000259" key="2">
    <source>
        <dbReference type="PROSITE" id="PS51677"/>
    </source>
</evidence>
<evidence type="ECO:0000313" key="3">
    <source>
        <dbReference type="EMBL" id="SFQ83641.1"/>
    </source>
</evidence>
<dbReference type="AlphaFoldDB" id="A0A1I6BRT2"/>
<dbReference type="CDD" id="cd10918">
    <property type="entry name" value="CE4_NodB_like_5s_6s"/>
    <property type="match status" value="1"/>
</dbReference>
<dbReference type="EMBL" id="FOXS01000012">
    <property type="protein sequence ID" value="SFQ83641.1"/>
    <property type="molecule type" value="Genomic_DNA"/>
</dbReference>
<feature type="domain" description="NodB homology" evidence="2">
    <location>
        <begin position="73"/>
        <end position="338"/>
    </location>
</feature>
<name>A0A1I6BRT2_HYMAR</name>
<dbReference type="Gene3D" id="3.20.20.370">
    <property type="entry name" value="Glycoside hydrolase/deacetylase"/>
    <property type="match status" value="1"/>
</dbReference>
<dbReference type="STRING" id="1227077.SAMN04515668_5015"/>
<dbReference type="PANTHER" id="PTHR34216:SF7">
    <property type="entry name" value="POLY-BETA-1,6-N-ACETYL-D-GLUCOSAMINE N-DEACETYLASE"/>
    <property type="match status" value="1"/>
</dbReference>
<dbReference type="InterPro" id="IPR002509">
    <property type="entry name" value="NODB_dom"/>
</dbReference>
<evidence type="ECO:0000256" key="1">
    <source>
        <dbReference type="ARBA" id="ARBA00022729"/>
    </source>
</evidence>
<accession>A0A1I6BRT2</accession>
<dbReference type="InterPro" id="IPR011330">
    <property type="entry name" value="Glyco_hydro/deAcase_b/a-brl"/>
</dbReference>
<keyword evidence="4" id="KW-1185">Reference proteome</keyword>
<dbReference type="InterPro" id="IPR051398">
    <property type="entry name" value="Polysacch_Deacetylase"/>
</dbReference>
<organism evidence="3 4">
    <name type="scientific">Hymenobacter arizonensis</name>
    <name type="common">Siccationidurans arizonensis</name>
    <dbReference type="NCBI Taxonomy" id="1227077"/>
    <lineage>
        <taxon>Bacteria</taxon>
        <taxon>Pseudomonadati</taxon>
        <taxon>Bacteroidota</taxon>
        <taxon>Cytophagia</taxon>
        <taxon>Cytophagales</taxon>
        <taxon>Hymenobacteraceae</taxon>
        <taxon>Hymenobacter</taxon>
    </lineage>
</organism>
<dbReference type="PROSITE" id="PS51677">
    <property type="entry name" value="NODB"/>
    <property type="match status" value="1"/>
</dbReference>
<dbReference type="GO" id="GO:0016810">
    <property type="term" value="F:hydrolase activity, acting on carbon-nitrogen (but not peptide) bonds"/>
    <property type="evidence" value="ECO:0007669"/>
    <property type="project" value="InterPro"/>
</dbReference>
<keyword evidence="1" id="KW-0732">Signal</keyword>
<dbReference type="RefSeq" id="WP_092679030.1">
    <property type="nucleotide sequence ID" value="NZ_FOXS01000012.1"/>
</dbReference>
<proteinExistence type="predicted"/>
<protein>
    <submittedName>
        <fullName evidence="3">Polysaccharide deacetylase</fullName>
    </submittedName>
</protein>
<dbReference type="OrthoDB" id="9778320at2"/>
<reference evidence="4" key="1">
    <citation type="submission" date="2016-10" db="EMBL/GenBank/DDBJ databases">
        <authorList>
            <person name="Varghese N."/>
            <person name="Submissions S."/>
        </authorList>
    </citation>
    <scope>NUCLEOTIDE SEQUENCE [LARGE SCALE GENOMIC DNA]</scope>
    <source>
        <strain evidence="4">OR362-8,ATCC BAA-1266,JCM 13504</strain>
    </source>
</reference>
<gene>
    <name evidence="3" type="ORF">SAMN04515668_5015</name>
</gene>